<dbReference type="InterPro" id="IPR001719">
    <property type="entry name" value="AP_endonuc_2"/>
</dbReference>
<dbReference type="GO" id="GO:0008833">
    <property type="term" value="F:deoxyribonuclease IV (phage-T4-induced) activity"/>
    <property type="evidence" value="ECO:0007669"/>
    <property type="project" value="UniProtKB-UniRule"/>
</dbReference>
<keyword evidence="6 7" id="KW-0234">DNA repair</keyword>
<evidence type="ECO:0000256" key="6">
    <source>
        <dbReference type="ARBA" id="ARBA00023204"/>
    </source>
</evidence>
<dbReference type="AlphaFoldDB" id="A0A1G9LI66"/>
<keyword evidence="3 7" id="KW-0227">DNA damage</keyword>
<evidence type="ECO:0000313" key="10">
    <source>
        <dbReference type="EMBL" id="SDL61640.1"/>
    </source>
</evidence>
<reference evidence="10 11" key="1">
    <citation type="submission" date="2016-10" db="EMBL/GenBank/DDBJ databases">
        <authorList>
            <person name="de Groot N.N."/>
        </authorList>
    </citation>
    <scope>NUCLEOTIDE SEQUENCE [LARGE SCALE GENOMIC DNA]</scope>
    <source>
        <strain evidence="10 11">SLAS-1</strain>
    </source>
</reference>
<keyword evidence="5 7" id="KW-0862">Zinc</keyword>
<keyword evidence="7" id="KW-0540">Nuclease</keyword>
<dbReference type="HAMAP" id="MF_00152">
    <property type="entry name" value="Nfo"/>
    <property type="match status" value="1"/>
</dbReference>
<dbReference type="EC" id="3.1.21.2" evidence="7"/>
<dbReference type="SMART" id="SM00518">
    <property type="entry name" value="AP2Ec"/>
    <property type="match status" value="1"/>
</dbReference>
<keyword evidence="8" id="KW-0472">Membrane</keyword>
<feature type="binding site" evidence="7">
    <location>
        <position position="172"/>
    </location>
    <ligand>
        <name>Zn(2+)</name>
        <dbReference type="ChEBI" id="CHEBI:29105"/>
        <label>1</label>
    </ligand>
</feature>
<dbReference type="PROSITE" id="PS00730">
    <property type="entry name" value="AP_NUCLEASE_F2_2"/>
    <property type="match status" value="1"/>
</dbReference>
<evidence type="ECO:0000256" key="3">
    <source>
        <dbReference type="ARBA" id="ARBA00022763"/>
    </source>
</evidence>
<keyword evidence="4 7" id="KW-0378">Hydrolase</keyword>
<feature type="binding site" evidence="7">
    <location>
        <position position="209"/>
    </location>
    <ligand>
        <name>Zn(2+)</name>
        <dbReference type="ChEBI" id="CHEBI:29105"/>
        <label>3</label>
    </ligand>
</feature>
<dbReference type="Gene3D" id="3.20.20.150">
    <property type="entry name" value="Divalent-metal-dependent TIM barrel enzymes"/>
    <property type="match status" value="1"/>
</dbReference>
<feature type="transmembrane region" description="Helical" evidence="8">
    <location>
        <begin position="6"/>
        <end position="25"/>
    </location>
</feature>
<evidence type="ECO:0000256" key="8">
    <source>
        <dbReference type="SAM" id="Phobius"/>
    </source>
</evidence>
<comment type="catalytic activity">
    <reaction evidence="7">
        <text>Endonucleolytic cleavage to 5'-phosphooligonucleotide end-products.</text>
        <dbReference type="EC" id="3.1.21.2"/>
    </reaction>
</comment>
<dbReference type="Proteomes" id="UP000199476">
    <property type="component" value="Unassembled WGS sequence"/>
</dbReference>
<dbReference type="PANTHER" id="PTHR21445">
    <property type="entry name" value="ENDONUCLEASE IV ENDODEOXYRIBONUCLEASE IV"/>
    <property type="match status" value="1"/>
</dbReference>
<protein>
    <recommendedName>
        <fullName evidence="7">Probable endonuclease 4</fullName>
        <ecNumber evidence="7">3.1.21.2</ecNumber>
    </recommendedName>
    <alternativeName>
        <fullName evidence="7">Endodeoxyribonuclease IV</fullName>
    </alternativeName>
    <alternativeName>
        <fullName evidence="7">Endonuclease IV</fullName>
    </alternativeName>
</protein>
<dbReference type="InterPro" id="IPR013022">
    <property type="entry name" value="Xyl_isomerase-like_TIM-brl"/>
</dbReference>
<organism evidence="10 11">
    <name type="scientific">Halarsenatibacter silvermanii</name>
    <dbReference type="NCBI Taxonomy" id="321763"/>
    <lineage>
        <taxon>Bacteria</taxon>
        <taxon>Bacillati</taxon>
        <taxon>Bacillota</taxon>
        <taxon>Clostridia</taxon>
        <taxon>Halanaerobiales</taxon>
        <taxon>Halarsenatibacteraceae</taxon>
        <taxon>Halarsenatibacter</taxon>
    </lineage>
</organism>
<dbReference type="NCBIfam" id="TIGR00587">
    <property type="entry name" value="nfo"/>
    <property type="match status" value="1"/>
</dbReference>
<evidence type="ECO:0000256" key="4">
    <source>
        <dbReference type="ARBA" id="ARBA00022801"/>
    </source>
</evidence>
<dbReference type="InterPro" id="IPR036237">
    <property type="entry name" value="Xyl_isomerase-like_sf"/>
</dbReference>
<dbReference type="CDD" id="cd00019">
    <property type="entry name" value="AP2Ec"/>
    <property type="match status" value="1"/>
</dbReference>
<keyword evidence="8" id="KW-0812">Transmembrane</keyword>
<dbReference type="GO" id="GO:0008270">
    <property type="term" value="F:zinc ion binding"/>
    <property type="evidence" value="ECO:0007669"/>
    <property type="project" value="UniProtKB-UniRule"/>
</dbReference>
<dbReference type="GO" id="GO:0006284">
    <property type="term" value="P:base-excision repair"/>
    <property type="evidence" value="ECO:0007669"/>
    <property type="project" value="TreeGrafter"/>
</dbReference>
<evidence type="ECO:0000313" key="11">
    <source>
        <dbReference type="Proteomes" id="UP000199476"/>
    </source>
</evidence>
<evidence type="ECO:0000259" key="9">
    <source>
        <dbReference type="Pfam" id="PF01261"/>
    </source>
</evidence>
<dbReference type="InterPro" id="IPR018246">
    <property type="entry name" value="AP_endonuc_F2_Zn_BS"/>
</dbReference>
<keyword evidence="8" id="KW-1133">Transmembrane helix</keyword>
<gene>
    <name evidence="7" type="primary">nfo</name>
    <name evidence="10" type="ORF">SAMN04488692_10670</name>
</gene>
<keyword evidence="7 10" id="KW-0255">Endonuclease</keyword>
<dbReference type="GO" id="GO:0003677">
    <property type="term" value="F:DNA binding"/>
    <property type="evidence" value="ECO:0007669"/>
    <property type="project" value="InterPro"/>
</dbReference>
<feature type="binding site" evidence="7">
    <location>
        <position position="258"/>
    </location>
    <ligand>
        <name>Zn(2+)</name>
        <dbReference type="ChEBI" id="CHEBI:29105"/>
        <label>3</label>
    </ligand>
</feature>
<evidence type="ECO:0000256" key="5">
    <source>
        <dbReference type="ARBA" id="ARBA00022833"/>
    </source>
</evidence>
<feature type="binding site" evidence="7">
    <location>
        <position position="96"/>
    </location>
    <ligand>
        <name>Zn(2+)</name>
        <dbReference type="ChEBI" id="CHEBI:29105"/>
        <label>1</label>
    </ligand>
</feature>
<name>A0A1G9LI66_9FIRM</name>
<dbReference type="EMBL" id="FNGO01000006">
    <property type="protein sequence ID" value="SDL61640.1"/>
    <property type="molecule type" value="Genomic_DNA"/>
</dbReference>
<evidence type="ECO:0000256" key="7">
    <source>
        <dbReference type="HAMAP-Rule" id="MF_00152"/>
    </source>
</evidence>
<feature type="binding site" evidence="7">
    <location>
        <position position="206"/>
    </location>
    <ligand>
        <name>Zn(2+)</name>
        <dbReference type="ChEBI" id="CHEBI:29105"/>
        <label>2</label>
    </ligand>
</feature>
<feature type="binding site" evidence="7">
    <location>
        <position position="288"/>
    </location>
    <ligand>
        <name>Zn(2+)</name>
        <dbReference type="ChEBI" id="CHEBI:29105"/>
        <label>2</label>
    </ligand>
</feature>
<dbReference type="Pfam" id="PF01261">
    <property type="entry name" value="AP_endonuc_2"/>
    <property type="match status" value="1"/>
</dbReference>
<comment type="similarity">
    <text evidence="1 7">Belongs to the AP endonuclease 2 family.</text>
</comment>
<comment type="function">
    <text evidence="7">Endonuclease IV plays a role in DNA repair. It cleaves phosphodiester bonds at apurinic or apyrimidinic (AP) sites, generating a 3'-hydroxyl group and a 5'-terminal sugar phosphate.</text>
</comment>
<evidence type="ECO:0000256" key="1">
    <source>
        <dbReference type="ARBA" id="ARBA00005340"/>
    </source>
</evidence>
<keyword evidence="2 7" id="KW-0479">Metal-binding</keyword>
<dbReference type="PANTHER" id="PTHR21445:SF0">
    <property type="entry name" value="APURINIC-APYRIMIDINIC ENDONUCLEASE"/>
    <property type="match status" value="1"/>
</dbReference>
<feature type="binding site" evidence="7">
    <location>
        <position position="243"/>
    </location>
    <ligand>
        <name>Zn(2+)</name>
        <dbReference type="ChEBI" id="CHEBI:29105"/>
        <label>2</label>
    </ligand>
</feature>
<dbReference type="PROSITE" id="PS00731">
    <property type="entry name" value="AP_NUCLEASE_F2_3"/>
    <property type="match status" value="1"/>
</dbReference>
<dbReference type="SUPFAM" id="SSF51658">
    <property type="entry name" value="Xylose isomerase-like"/>
    <property type="match status" value="1"/>
</dbReference>
<feature type="binding site" evidence="7">
    <location>
        <position position="256"/>
    </location>
    <ligand>
        <name>Zn(2+)</name>
        <dbReference type="ChEBI" id="CHEBI:29105"/>
        <label>3</label>
    </ligand>
</feature>
<dbReference type="GO" id="GO:0008081">
    <property type="term" value="F:phosphoric diester hydrolase activity"/>
    <property type="evidence" value="ECO:0007669"/>
    <property type="project" value="TreeGrafter"/>
</dbReference>
<feature type="domain" description="Xylose isomerase-like TIM barrel" evidence="9">
    <location>
        <begin position="47"/>
        <end position="296"/>
    </location>
</feature>
<dbReference type="GO" id="GO:0003906">
    <property type="term" value="F:DNA-(apurinic or apyrimidinic site) endonuclease activity"/>
    <property type="evidence" value="ECO:0007669"/>
    <property type="project" value="TreeGrafter"/>
</dbReference>
<proteinExistence type="inferred from homology"/>
<dbReference type="PROSITE" id="PS51432">
    <property type="entry name" value="AP_NUCLEASE_F2_4"/>
    <property type="match status" value="1"/>
</dbReference>
<dbReference type="FunFam" id="3.20.20.150:FF:000001">
    <property type="entry name" value="Probable endonuclease 4"/>
    <property type="match status" value="1"/>
</dbReference>
<accession>A0A1G9LI66</accession>
<evidence type="ECO:0000256" key="2">
    <source>
        <dbReference type="ARBA" id="ARBA00022723"/>
    </source>
</evidence>
<feature type="binding site" evidence="7">
    <location>
        <position position="136"/>
    </location>
    <ligand>
        <name>Zn(2+)</name>
        <dbReference type="ChEBI" id="CHEBI:29105"/>
        <label>1</label>
    </ligand>
</feature>
<comment type="cofactor">
    <cofactor evidence="7">
        <name>Zn(2+)</name>
        <dbReference type="ChEBI" id="CHEBI:29105"/>
    </cofactor>
    <text evidence="7">Binds 3 Zn(2+) ions.</text>
</comment>
<feature type="binding site" evidence="7">
    <location>
        <position position="172"/>
    </location>
    <ligand>
        <name>Zn(2+)</name>
        <dbReference type="ChEBI" id="CHEBI:29105"/>
        <label>2</label>
    </ligand>
</feature>
<keyword evidence="11" id="KW-1185">Reference proteome</keyword>
<dbReference type="PROSITE" id="PS00729">
    <property type="entry name" value="AP_NUCLEASE_F2_1"/>
    <property type="match status" value="1"/>
</dbReference>
<dbReference type="STRING" id="321763.SAMN04488692_10670"/>
<sequence length="309" mass="34277">MDFSVHLISCFYFFVFLSFVLGSVTTRGEYMKLGKHVSIAGGLDKSVERAVDIGCNAVQIFVKNPRGWQGKKLTEEAQFDFKEARQEAALDPVVVHSTYLINIASPKEDLWQKSVAGLKDDYRRSDRLGADYLVFHPGSHTGSGRKAGIEKIARGIDEVLQDVGGSTGLLLENVDGAGTKIGSSMEDLNEIISLSDFGSELGICIDTCHAFAYGYEVSKYDGLNRLLDDIDKNIGLEALKVLHINDSVHELGSEKDEHAHIGEGEIGFAGFEQIINNEVIEDRPFILETPWFDDREDDPDVDKIKDMRK</sequence>